<protein>
    <submittedName>
        <fullName evidence="1">Uncharacterized protein</fullName>
    </submittedName>
</protein>
<organism evidence="1 2">
    <name type="scientific">Rickettsia bellii str. RML Mogi</name>
    <dbReference type="NCBI Taxonomy" id="1359194"/>
    <lineage>
        <taxon>Bacteria</taxon>
        <taxon>Pseudomonadati</taxon>
        <taxon>Pseudomonadota</taxon>
        <taxon>Alphaproteobacteria</taxon>
        <taxon>Rickettsiales</taxon>
        <taxon>Rickettsiaceae</taxon>
        <taxon>Rickettsieae</taxon>
        <taxon>Rickettsia</taxon>
        <taxon>belli group</taxon>
    </lineage>
</organism>
<dbReference type="EMBL" id="LAOJ01000001">
    <property type="protein sequence ID" value="KJV92257.1"/>
    <property type="molecule type" value="Genomic_DNA"/>
</dbReference>
<dbReference type="AlphaFoldDB" id="A0A0F3QJ23"/>
<reference evidence="1 2" key="1">
    <citation type="submission" date="2015-02" db="EMBL/GenBank/DDBJ databases">
        <title>Genome Sequencing of Rickettsiales.</title>
        <authorList>
            <person name="Daugherty S.C."/>
            <person name="Su Q."/>
            <person name="Abolude K."/>
            <person name="Beier-Sexton M."/>
            <person name="Carlyon J.A."/>
            <person name="Carter R."/>
            <person name="Day N.P."/>
            <person name="Dumler S.J."/>
            <person name="Dyachenko V."/>
            <person name="Godinez A."/>
            <person name="Kurtti T.J."/>
            <person name="Lichay M."/>
            <person name="Mullins K.E."/>
            <person name="Ott S."/>
            <person name="Pappas-Brown V."/>
            <person name="Paris D.H."/>
            <person name="Patel P."/>
            <person name="Richards A.L."/>
            <person name="Sadzewicz L."/>
            <person name="Sears K."/>
            <person name="Seidman D."/>
            <person name="Sengamalay N."/>
            <person name="Stenos J."/>
            <person name="Tallon L.J."/>
            <person name="Vincent G."/>
            <person name="Fraser C.M."/>
            <person name="Munderloh U."/>
            <person name="Dunning-Hotopp J.C."/>
        </authorList>
    </citation>
    <scope>NUCLEOTIDE SEQUENCE [LARGE SCALE GENOMIC DNA]</scope>
    <source>
        <strain evidence="1 2">RML Mogi</strain>
    </source>
</reference>
<gene>
    <name evidence="1" type="ORF">RBEMOGI_0885</name>
</gene>
<proteinExistence type="predicted"/>
<sequence length="443" mass="51075">MTTTFQLIQESNFTEAVKELTRENVNERGDIVFTLNFNNKQFSYAAKNVNTLEALCFMNSVLSLTSTSQQQLKDRLNILKSCIKTAYNKMHEYDNAIWNGRDDNNNSTAIWLAWGGVSEKLKDLLDKHPNLIEDEQELIRNAFDVTMEVGHLNIEQKIELAKVLIPLGIQINNLNTYNIILQNENYLAAFKNIIEDASNLSSEIFSKFVDNVISKIGILISNSKAQKIDNSIIKNAITKCYEIIEQIFKHEEKINIKDTLEKDLSTSNTYVSPFLHWLLELGNNNLTSILQNYDQNKKFDFYVKDWNGKEAYRSALEWIANYRFDILNNEVFKPYLNPSKKQENEKILINLVSNDSKVNDTKQIAPFFKELLEHRPPLFNNNLNNTKQAICNKMFQESVNAKKISSEIYTDQTLDFASCLIAIQQFEKEIVDSLGVANLNPYD</sequence>
<comment type="caution">
    <text evidence="1">The sequence shown here is derived from an EMBL/GenBank/DDBJ whole genome shotgun (WGS) entry which is preliminary data.</text>
</comment>
<accession>A0A0F3QJ23</accession>
<evidence type="ECO:0000313" key="2">
    <source>
        <dbReference type="Proteomes" id="UP000033689"/>
    </source>
</evidence>
<dbReference type="PATRIC" id="fig|1359194.3.peg.893"/>
<dbReference type="RefSeq" id="WP_045799748.1">
    <property type="nucleotide sequence ID" value="NZ_LAOJ01000001.1"/>
</dbReference>
<evidence type="ECO:0000313" key="1">
    <source>
        <dbReference type="EMBL" id="KJV92257.1"/>
    </source>
</evidence>
<name>A0A0F3QJ23_RICBE</name>
<dbReference type="Proteomes" id="UP000033689">
    <property type="component" value="Unassembled WGS sequence"/>
</dbReference>